<evidence type="ECO:0000256" key="1">
    <source>
        <dbReference type="SAM" id="Phobius"/>
    </source>
</evidence>
<reference evidence="4" key="1">
    <citation type="submission" date="2011-08" db="EMBL/GenBank/DDBJ databases">
        <authorList>
            <person name="Rombauts S."/>
        </authorList>
    </citation>
    <scope>NUCLEOTIDE SEQUENCE</scope>
    <source>
        <strain evidence="4">London</strain>
    </source>
</reference>
<protein>
    <recommendedName>
        <fullName evidence="2">Apple domain-containing protein</fullName>
    </recommendedName>
</protein>
<keyword evidence="4" id="KW-1185">Reference proteome</keyword>
<sequence length="982" mass="112584">MLLASFTMATAQVTELLDLPLTVSDGELIIQANLYTFTFSGSEKYLVKESISTSESSITGKIEVSKDGDSYDIHYRFDRSGKDSKERLVIHGNDCTLYNHSRLTKDANLFGTNKPLRDLIFLMGPSIIYRLAGQATVWSSASYYENIGIREKGVTTTLHRTLKINAYFKDKYDIESGVHNPTRIEFSGYEPFSKPPGEKVFLDIILQQFNPTSQLGDLKYKVQPSPGIGCPRYLAERKSIPGLLPKYVHFIMYENIQGSTKIQTFSEITASEKNFLMRLKTTLLGVKTEVIFDNGLGIVVTLKEGEFCRITFGDRNAPGHSVYGFKLENIFFVHEDYRYMYIGKTNLASIIMALMLIDAEIFNEDRFGLHVDAWESVQFNVHFEGNKVDKLVVTQYFIESPENAIFYSHLLVRTMISIYDSYSSKKSYVLVKRITRDYMNFQTVETEYELYDYFTLKDCKYLISGRKVTLNFELVCEDPNDKDCIKVADKQFNQFREKFKNQIILYEPVSPLRIEDIQYRSSDSKIEFDVTFLDKPNLDEIVKPTTMLVSSETFKYAKIFTTKNERDCLDKLGQFHASFVVGIYRPSDSLCAYLLKLDLLQEDTESGLSCNVYNFPLRNFRRIKHELPLDELQNAFLKDLNRKFEFWDSESYTFDVTQKGPDSLVIPYYYEFKENSKIRNDDKNTLVVPGIAQFSDCLRVCRNSEQLDCNYFSFCLDSDSVDCRVSSLTDSNFTNTSPYEEHDTKCEIFAMNPLRFYSKAPNRKFKNQISTSIETSLTSCAQMCLHSKDCLSFEYCGYDCSFNSLYTDSSTEYNENCFIYYPKVPHEYRNTGNKIVNEVLYTEMNLNLDQCASLCHGWSDGDTECKSFNYCPKSKSKSVCSLTKYSVGSGGTNGTEGGHCSNYELINQSNGKHNEQSSETEVIKISGSGAFGIIVMLLFVGSLLGFSSPIVYQKIKRKFDVTQMSESFAWERQVDQTFQATN</sequence>
<name>T1L0U8_TETUR</name>
<dbReference type="eggNOG" id="ENOG502S04E">
    <property type="taxonomic scope" value="Eukaryota"/>
</dbReference>
<reference evidence="3" key="2">
    <citation type="submission" date="2015-06" db="UniProtKB">
        <authorList>
            <consortium name="EnsemblMetazoa"/>
        </authorList>
    </citation>
    <scope>IDENTIFICATION</scope>
</reference>
<keyword evidence="1" id="KW-1133">Transmembrane helix</keyword>
<dbReference type="AlphaFoldDB" id="T1L0U8"/>
<dbReference type="SUPFAM" id="SSF57414">
    <property type="entry name" value="Hairpin loop containing domain-like"/>
    <property type="match status" value="1"/>
</dbReference>
<accession>T1L0U8</accession>
<evidence type="ECO:0000259" key="2">
    <source>
        <dbReference type="PROSITE" id="PS50948"/>
    </source>
</evidence>
<evidence type="ECO:0000313" key="3">
    <source>
        <dbReference type="EnsemblMetazoa" id="tetur30g02020.1"/>
    </source>
</evidence>
<keyword evidence="1" id="KW-0472">Membrane</keyword>
<dbReference type="PROSITE" id="PS50948">
    <property type="entry name" value="PAN"/>
    <property type="match status" value="1"/>
</dbReference>
<organism evidence="3 4">
    <name type="scientific">Tetranychus urticae</name>
    <name type="common">Two-spotted spider mite</name>
    <dbReference type="NCBI Taxonomy" id="32264"/>
    <lineage>
        <taxon>Eukaryota</taxon>
        <taxon>Metazoa</taxon>
        <taxon>Ecdysozoa</taxon>
        <taxon>Arthropoda</taxon>
        <taxon>Chelicerata</taxon>
        <taxon>Arachnida</taxon>
        <taxon>Acari</taxon>
        <taxon>Acariformes</taxon>
        <taxon>Trombidiformes</taxon>
        <taxon>Prostigmata</taxon>
        <taxon>Eleutherengona</taxon>
        <taxon>Raphignathae</taxon>
        <taxon>Tetranychoidea</taxon>
        <taxon>Tetranychidae</taxon>
        <taxon>Tetranychus</taxon>
    </lineage>
</organism>
<dbReference type="Gene3D" id="3.50.4.10">
    <property type="entry name" value="Hepatocyte Growth Factor"/>
    <property type="match status" value="1"/>
</dbReference>
<dbReference type="Proteomes" id="UP000015104">
    <property type="component" value="Unassembled WGS sequence"/>
</dbReference>
<feature type="transmembrane region" description="Helical" evidence="1">
    <location>
        <begin position="930"/>
        <end position="952"/>
    </location>
</feature>
<proteinExistence type="predicted"/>
<dbReference type="InterPro" id="IPR003609">
    <property type="entry name" value="Pan_app"/>
</dbReference>
<dbReference type="HOGENOM" id="CLU_011464_0_1_1"/>
<dbReference type="EnsemblMetazoa" id="tetur30g02020.1">
    <property type="protein sequence ID" value="tetur30g02020.1"/>
    <property type="gene ID" value="tetur30g02020"/>
</dbReference>
<dbReference type="SMART" id="SM00473">
    <property type="entry name" value="PAN_AP"/>
    <property type="match status" value="2"/>
</dbReference>
<dbReference type="EMBL" id="CAEY01000872">
    <property type="status" value="NOT_ANNOTATED_CDS"/>
    <property type="molecule type" value="Genomic_DNA"/>
</dbReference>
<evidence type="ECO:0000313" key="4">
    <source>
        <dbReference type="Proteomes" id="UP000015104"/>
    </source>
</evidence>
<keyword evidence="1" id="KW-0812">Transmembrane</keyword>
<feature type="domain" description="Apple" evidence="2">
    <location>
        <begin position="746"/>
        <end position="817"/>
    </location>
</feature>